<comment type="subcellular location">
    <subcellularLocation>
        <location evidence="2">Nucleus</location>
    </subcellularLocation>
</comment>
<keyword evidence="2" id="KW-0540">Nuclease</keyword>
<dbReference type="GO" id="GO:0003677">
    <property type="term" value="F:DNA binding"/>
    <property type="evidence" value="ECO:0007669"/>
    <property type="project" value="UniProtKB-UniRule"/>
</dbReference>
<feature type="region of interest" description="Disordered" evidence="3">
    <location>
        <begin position="617"/>
        <end position="800"/>
    </location>
</feature>
<comment type="similarity">
    <text evidence="2">Belongs to the XPF family.</text>
</comment>
<evidence type="ECO:0000313" key="5">
    <source>
        <dbReference type="EMBL" id="KFG49445.1"/>
    </source>
</evidence>
<evidence type="ECO:0000259" key="4">
    <source>
        <dbReference type="SMART" id="SM00891"/>
    </source>
</evidence>
<evidence type="ECO:0000256" key="2">
    <source>
        <dbReference type="RuleBase" id="RU369042"/>
    </source>
</evidence>
<name>A0A086KYH7_TOXGO</name>
<keyword evidence="2" id="KW-0234">DNA repair</keyword>
<keyword evidence="2" id="KW-0460">Magnesium</keyword>
<feature type="compositionally biased region" description="Low complexity" evidence="3">
    <location>
        <begin position="689"/>
        <end position="701"/>
    </location>
</feature>
<dbReference type="PANTHER" id="PTHR13451">
    <property type="entry name" value="CLASS II CROSSOVER JUNCTION ENDONUCLEASE MUS81"/>
    <property type="match status" value="1"/>
</dbReference>
<feature type="region of interest" description="Disordered" evidence="3">
    <location>
        <begin position="265"/>
        <end position="300"/>
    </location>
</feature>
<dbReference type="GO" id="GO:0048257">
    <property type="term" value="F:3'-flap endonuclease activity"/>
    <property type="evidence" value="ECO:0007669"/>
    <property type="project" value="TreeGrafter"/>
</dbReference>
<feature type="region of interest" description="Disordered" evidence="3">
    <location>
        <begin position="1"/>
        <end position="25"/>
    </location>
</feature>
<dbReference type="SUPFAM" id="SSF47802">
    <property type="entry name" value="DNA polymerase beta, N-terminal domain-like"/>
    <property type="match status" value="1"/>
</dbReference>
<dbReference type="GO" id="GO:0000727">
    <property type="term" value="P:double-strand break repair via break-induced replication"/>
    <property type="evidence" value="ECO:0007669"/>
    <property type="project" value="UniProtKB-UniRule"/>
</dbReference>
<feature type="compositionally biased region" description="Basic and acidic residues" evidence="3">
    <location>
        <begin position="789"/>
        <end position="800"/>
    </location>
</feature>
<dbReference type="GO" id="GO:0005634">
    <property type="term" value="C:nucleus"/>
    <property type="evidence" value="ECO:0007669"/>
    <property type="project" value="UniProtKB-SubCell"/>
</dbReference>
<feature type="region of interest" description="Disordered" evidence="3">
    <location>
        <begin position="1266"/>
        <end position="1333"/>
    </location>
</feature>
<dbReference type="GO" id="GO:0048476">
    <property type="term" value="C:Holliday junction resolvase complex"/>
    <property type="evidence" value="ECO:0007669"/>
    <property type="project" value="UniProtKB-UniRule"/>
</dbReference>
<feature type="compositionally biased region" description="Basic and acidic residues" evidence="3">
    <location>
        <begin position="1299"/>
        <end position="1322"/>
    </location>
</feature>
<dbReference type="InterPro" id="IPR033309">
    <property type="entry name" value="Mus81"/>
</dbReference>
<keyword evidence="2" id="KW-0255">Endonuclease</keyword>
<feature type="compositionally biased region" description="Basic and acidic residues" evidence="3">
    <location>
        <begin position="266"/>
        <end position="284"/>
    </location>
</feature>
<dbReference type="InterPro" id="IPR047416">
    <property type="entry name" value="XPF_nuclease_Mus81"/>
</dbReference>
<organism evidence="5 6">
    <name type="scientific">Toxoplasma gondii GAB2-2007-GAL-DOM2</name>
    <dbReference type="NCBI Taxonomy" id="1130820"/>
    <lineage>
        <taxon>Eukaryota</taxon>
        <taxon>Sar</taxon>
        <taxon>Alveolata</taxon>
        <taxon>Apicomplexa</taxon>
        <taxon>Conoidasida</taxon>
        <taxon>Coccidia</taxon>
        <taxon>Eucoccidiorida</taxon>
        <taxon>Eimeriorina</taxon>
        <taxon>Sarcocystidae</taxon>
        <taxon>Toxoplasma</taxon>
    </lineage>
</organism>
<evidence type="ECO:0000256" key="3">
    <source>
        <dbReference type="SAM" id="MobiDB-lite"/>
    </source>
</evidence>
<dbReference type="GO" id="GO:0008821">
    <property type="term" value="F:crossover junction DNA endonuclease activity"/>
    <property type="evidence" value="ECO:0007669"/>
    <property type="project" value="UniProtKB-UniRule"/>
</dbReference>
<dbReference type="GO" id="GO:0046872">
    <property type="term" value="F:metal ion binding"/>
    <property type="evidence" value="ECO:0007669"/>
    <property type="project" value="UniProtKB-UniRule"/>
</dbReference>
<comment type="function">
    <text evidence="2">Interacts with EME1 to form a DNA structure-specific endonuclease with substrate preference for branched DNA structures with a 5'-end at the branch nick. Typical substrates include 3'-flap structures, D-loops, replication forks and nicked Holliday junctions. May be required in mitosis for the processing of stalled or collapsed replication fork intermediates. May be required in meiosis for the repair of meiosis-specific double strand breaks subsequent to single-end invasion (SEI).</text>
</comment>
<keyword evidence="2" id="KW-0233">DNA recombination</keyword>
<dbReference type="InterPro" id="IPR006166">
    <property type="entry name" value="ERCC4_domain"/>
</dbReference>
<protein>
    <recommendedName>
        <fullName evidence="2">Crossover junction endonuclease MUS81</fullName>
        <ecNumber evidence="2">3.1.22.-</ecNumber>
    </recommendedName>
</protein>
<comment type="subunit">
    <text evidence="2">Interacts with EME1.</text>
</comment>
<dbReference type="Proteomes" id="UP000028837">
    <property type="component" value="Unassembled WGS sequence"/>
</dbReference>
<dbReference type="GO" id="GO:0006308">
    <property type="term" value="P:DNA catabolic process"/>
    <property type="evidence" value="ECO:0007669"/>
    <property type="project" value="UniProtKB-UniRule"/>
</dbReference>
<dbReference type="EC" id="3.1.22.-" evidence="2"/>
<dbReference type="EMBL" id="AHZU02000019">
    <property type="protein sequence ID" value="KFG49445.1"/>
    <property type="molecule type" value="Genomic_DNA"/>
</dbReference>
<gene>
    <name evidence="5" type="ORF">TGDOM2_261610</name>
</gene>
<dbReference type="InterPro" id="IPR011335">
    <property type="entry name" value="Restrct_endonuc-II-like"/>
</dbReference>
<accession>A0A086KYH7</accession>
<dbReference type="Gene3D" id="1.10.150.110">
    <property type="entry name" value="DNA polymerase beta, N-terminal domain-like"/>
    <property type="match status" value="1"/>
</dbReference>
<comment type="cofactor">
    <cofactor evidence="2">
        <name>Mg(2+)</name>
        <dbReference type="ChEBI" id="CHEBI:18420"/>
    </cofactor>
</comment>
<feature type="compositionally biased region" description="Basic and acidic residues" evidence="3">
    <location>
        <begin position="625"/>
        <end position="639"/>
    </location>
</feature>
<comment type="caution">
    <text evidence="5">The sequence shown here is derived from an EMBL/GenBank/DDBJ whole genome shotgun (WGS) entry which is preliminary data.</text>
</comment>
<keyword evidence="2" id="KW-0227">DNA damage</keyword>
<feature type="domain" description="ERCC4" evidence="4">
    <location>
        <begin position="817"/>
        <end position="976"/>
    </location>
</feature>
<dbReference type="InterPro" id="IPR027421">
    <property type="entry name" value="DNA_pol_lamdba_lyase_dom_sf"/>
</dbReference>
<dbReference type="CDD" id="cd20074">
    <property type="entry name" value="XPF_nuclease_Mus81"/>
    <property type="match status" value="1"/>
</dbReference>
<dbReference type="GO" id="GO:0031573">
    <property type="term" value="P:mitotic intra-S DNA damage checkpoint signaling"/>
    <property type="evidence" value="ECO:0007669"/>
    <property type="project" value="TreeGrafter"/>
</dbReference>
<dbReference type="SMART" id="SM00891">
    <property type="entry name" value="ERCC4"/>
    <property type="match status" value="1"/>
</dbReference>
<feature type="region of interest" description="Disordered" evidence="3">
    <location>
        <begin position="994"/>
        <end position="1022"/>
    </location>
</feature>
<dbReference type="GO" id="GO:0000712">
    <property type="term" value="P:resolution of meiotic recombination intermediates"/>
    <property type="evidence" value="ECO:0007669"/>
    <property type="project" value="TreeGrafter"/>
</dbReference>
<dbReference type="Gene3D" id="3.40.50.10130">
    <property type="match status" value="1"/>
</dbReference>
<feature type="region of interest" description="Disordered" evidence="3">
    <location>
        <begin position="566"/>
        <end position="591"/>
    </location>
</feature>
<keyword evidence="2" id="KW-0539">Nucleus</keyword>
<dbReference type="OrthoDB" id="5963188at2759"/>
<dbReference type="PANTHER" id="PTHR13451:SF0">
    <property type="entry name" value="CROSSOVER JUNCTION ENDONUCLEASE MUS81"/>
    <property type="match status" value="1"/>
</dbReference>
<proteinExistence type="inferred from homology"/>
<feature type="compositionally biased region" description="Basic and acidic residues" evidence="3">
    <location>
        <begin position="574"/>
        <end position="591"/>
    </location>
</feature>
<keyword evidence="2" id="KW-0479">Metal-binding</keyword>
<dbReference type="Pfam" id="PF02732">
    <property type="entry name" value="ERCC4"/>
    <property type="match status" value="1"/>
</dbReference>
<dbReference type="SUPFAM" id="SSF52980">
    <property type="entry name" value="Restriction endonuclease-like"/>
    <property type="match status" value="1"/>
</dbReference>
<reference evidence="5 6" key="1">
    <citation type="submission" date="2014-02" db="EMBL/GenBank/DDBJ databases">
        <authorList>
            <person name="Sibley D."/>
            <person name="Venepally P."/>
            <person name="Karamycheva S."/>
            <person name="Hadjithomas M."/>
            <person name="Khan A."/>
            <person name="Brunk B."/>
            <person name="Roos D."/>
            <person name="Caler E."/>
            <person name="Lorenzi H."/>
        </authorList>
    </citation>
    <scope>NUCLEOTIDE SEQUENCE [LARGE SCALE GENOMIC DNA]</scope>
    <source>
        <strain evidence="5 6">GAB2-2007-GAL-DOM2</strain>
    </source>
</reference>
<keyword evidence="1 2" id="KW-0378">Hydrolase</keyword>
<dbReference type="VEuPathDB" id="ToxoDB:TGDOM2_261610"/>
<evidence type="ECO:0000313" key="6">
    <source>
        <dbReference type="Proteomes" id="UP000028837"/>
    </source>
</evidence>
<sequence>MEPIGEEGALSKDGQMLRQNKRRRTRDGFQALDRWKAKVHPENWKFFNYFVEARRKATTARQFETYSRVLRSLQSYPLPLSTQQEAEQLDGVGDYLSSFFGRILLNQTAATPGHACLPGANDKADKTPAALPLHSPAPSICTSGDRIEGGAGHVLVSGLSCETGNDSEEGSPLSSLKISTAVQVYIEGQRSAAERLAAVLLNRQTGLKFRQLPGAEGTEKSHNRGSVGDACAVLDISNARGNVLGRKNRVRVPERAGAVESVNVARDGESSRLENGRETSEKESTWAGVSDSRCPADISGSQARNDEEINFSKGKGGESRKSGFRKCASAWTALVCLYRLKAFDQRGVSRTQIQKEQEELSKIYPCRVVSGSVLETLRLEKLVGVSQPSAAAVRAASVALDEQLDSAANASPFLISSANQLSSSTAKEAVKEELFDGRLRPAHALNDRPAEEETTARRRCVILRRGEDRDGDGTEVRAVGAVASLDQEAPRCQTENDREAAKRRLLKKCCHDHLERLFLTEEGKAVAERLVDESPGIRTSSAHAPASCLGVEALHRVEKDQFLHCPSDAHANPRRLDAAEGRGTRGEVGKADVRKSFEEPVKRRCFGAEEACGISVESSSFESDGSSKSHDERDARADPCHVASLSVNRRSKAAQEIKEGASVPSETKFGDHQPGKGAGWQLSDEDLSSESSSTDTATASLISKGERQRLCGSFKKDEPHVVSDEEDGEAPKKFGGEFERRGESWSHRFGIPSTFNCSTPVRRRPEDGREPLSTTESPSPANVPGEFRAGTEEAKGACRRDNGPREWRHVGHAFQVCLVLDNRERVEHGVGGWGGGINRAEFLSAQLRRNGVLVELRPLPVGDAIWVARQCSGAAEAAVTSPRDTRDRSASLERSVSNAPKLVCRVGAAVSAETTSPMKKGAFALPAEFVLPLIVERKTLRDLSSSIRDGRYEDQKYRLMRCAGVTRVLYLVEGLLEASQCPAIPLSTVTFAGQRRNPGGSGPSVQRFPGSQRPGVPGGSTSLANASGGRAFLGGPLSTSAATMAAEIAAVRTAQVKTQLVNGFSLLNTTCPAHTVAMLTRIHRRLVRQFSADAVVPQNTHKFCSETSARGAEAAEVWRRSDADVHQTVLDIETSRLEASGTEVSGASSRKVMERVIHLFLLRKKQDETGLSGDTLGVCPMDAAGNAQVVELLSWSEWLEKNRQSAKCTVQEVFCRQLSVLPFLGKRGAAHIAKACGHPAAFARLLKTHPDDRHLRTALALAALSADQAKSGQGKPDAEKRDENGDTLLLTRQNRQTRRVGEEMVEDKNSESEPREPGERSTDRKKRKRRDGLQLDCREQGRISAINTGSARPQAISSKALALCRLLYQDEVPASVLDAMQPLAVAASTVLENKCAMAAALTPCREQVEREGNIL</sequence>
<feature type="compositionally biased region" description="Basic and acidic residues" evidence="3">
    <location>
        <begin position="704"/>
        <end position="746"/>
    </location>
</feature>
<evidence type="ECO:0000256" key="1">
    <source>
        <dbReference type="ARBA" id="ARBA00022801"/>
    </source>
</evidence>